<name>A0A8H7RPX4_9FUNG</name>
<sequence length="669" mass="77045">MSTLNFWNNLPSEVLQFIFNHIESTSDWKETKNTFYQCELVCKGWARPARRELYKNVHLSSDEITKFASAIFSSVTTPKLGYLVKNVVFYPDLITTPDTIVPIEFPHNISQLIDIILQNSPNIERIGSSTAIAFESKFVWRHLLSAKTQHRHLKLFAFSDGWDIDNRHLYSTLAIKFKHSLAKLRLVPDQLLSSMHEKNDFLLLVKQLKEFKSLEELQLSSYYMDDPILGDLDYLINNCSQKTLKLELQDCNLISSSNDTKSLIPNRNIKKLQISNPKIDASSFYYFANKLEVLETLVLSTSIKNTTGSKTQEQLAGWWNQLINLCLPLRYYDIKIDEFNDRHYIQQIRDCTNLLIATTNRNQENKAMSMGLDSESSSEFTMCINGLETAKENYIIEMKQNNSCIRLFELYSSQRFIDTVNFDGIFKSISPYSPKIIKILSVEHMLEDDELFHNYIIRNIPPEGFQNYVAKWCNIRSWSIINGVISLINNNIKPMVHLDKMIIPDGPPIIHTIASQQAIVSELKLTNSVLHPNVFLEMSSKLAQVDTLIFKRCTIMSRSPYIIEIILPATKVNRLELSLNRTIYSGSLHHQVGNHTIVVATDTKMTATYKYLYKTGYKSYEDLFATAGSKGNFLIFVRCKQLHEFVVSGAEGNDSSLNWKQQVFQEYNQ</sequence>
<protein>
    <recommendedName>
        <fullName evidence="1">F-box domain-containing protein</fullName>
    </recommendedName>
</protein>
<dbReference type="EMBL" id="JAEPRC010000025">
    <property type="protein sequence ID" value="KAG2214500.1"/>
    <property type="molecule type" value="Genomic_DNA"/>
</dbReference>
<dbReference type="SUPFAM" id="SSF52047">
    <property type="entry name" value="RNI-like"/>
    <property type="match status" value="1"/>
</dbReference>
<dbReference type="OrthoDB" id="2288942at2759"/>
<evidence type="ECO:0000313" key="3">
    <source>
        <dbReference type="Proteomes" id="UP000650833"/>
    </source>
</evidence>
<proteinExistence type="predicted"/>
<evidence type="ECO:0000313" key="2">
    <source>
        <dbReference type="EMBL" id="KAG2214500.1"/>
    </source>
</evidence>
<dbReference type="InterPro" id="IPR032675">
    <property type="entry name" value="LRR_dom_sf"/>
</dbReference>
<dbReference type="Gene3D" id="3.80.10.10">
    <property type="entry name" value="Ribonuclease Inhibitor"/>
    <property type="match status" value="1"/>
</dbReference>
<organism evidence="2 3">
    <name type="scientific">Mucor plumbeus</name>
    <dbReference type="NCBI Taxonomy" id="97098"/>
    <lineage>
        <taxon>Eukaryota</taxon>
        <taxon>Fungi</taxon>
        <taxon>Fungi incertae sedis</taxon>
        <taxon>Mucoromycota</taxon>
        <taxon>Mucoromycotina</taxon>
        <taxon>Mucoromycetes</taxon>
        <taxon>Mucorales</taxon>
        <taxon>Mucorineae</taxon>
        <taxon>Mucoraceae</taxon>
        <taxon>Mucor</taxon>
    </lineage>
</organism>
<keyword evidence="3" id="KW-1185">Reference proteome</keyword>
<dbReference type="Pfam" id="PF12937">
    <property type="entry name" value="F-box-like"/>
    <property type="match status" value="1"/>
</dbReference>
<dbReference type="Proteomes" id="UP000650833">
    <property type="component" value="Unassembled WGS sequence"/>
</dbReference>
<evidence type="ECO:0000259" key="1">
    <source>
        <dbReference type="Pfam" id="PF12937"/>
    </source>
</evidence>
<feature type="domain" description="F-box" evidence="1">
    <location>
        <begin position="7"/>
        <end position="59"/>
    </location>
</feature>
<gene>
    <name evidence="2" type="ORF">INT46_005119</name>
</gene>
<comment type="caution">
    <text evidence="2">The sequence shown here is derived from an EMBL/GenBank/DDBJ whole genome shotgun (WGS) entry which is preliminary data.</text>
</comment>
<reference evidence="2" key="1">
    <citation type="submission" date="2020-12" db="EMBL/GenBank/DDBJ databases">
        <title>Metabolic potential, ecology and presence of endohyphal bacteria is reflected in genomic diversity of Mucoromycotina.</title>
        <authorList>
            <person name="Muszewska A."/>
            <person name="Okrasinska A."/>
            <person name="Steczkiewicz K."/>
            <person name="Drgas O."/>
            <person name="Orlowska M."/>
            <person name="Perlinska-Lenart U."/>
            <person name="Aleksandrzak-Piekarczyk T."/>
            <person name="Szatraj K."/>
            <person name="Zielenkiewicz U."/>
            <person name="Pilsyk S."/>
            <person name="Malc E."/>
            <person name="Mieczkowski P."/>
            <person name="Kruszewska J.S."/>
            <person name="Biernat P."/>
            <person name="Pawlowska J."/>
        </authorList>
    </citation>
    <scope>NUCLEOTIDE SEQUENCE</scope>
    <source>
        <strain evidence="2">CBS 226.32</strain>
    </source>
</reference>
<dbReference type="InterPro" id="IPR001810">
    <property type="entry name" value="F-box_dom"/>
</dbReference>
<dbReference type="AlphaFoldDB" id="A0A8H7RPX4"/>
<accession>A0A8H7RPX4</accession>